<evidence type="ECO:0000313" key="1">
    <source>
        <dbReference type="EMBL" id="CAF4442972.1"/>
    </source>
</evidence>
<protein>
    <submittedName>
        <fullName evidence="1">Uncharacterized protein</fullName>
    </submittedName>
</protein>
<organism evidence="1 2">
    <name type="scientific">Adineta steineri</name>
    <dbReference type="NCBI Taxonomy" id="433720"/>
    <lineage>
        <taxon>Eukaryota</taxon>
        <taxon>Metazoa</taxon>
        <taxon>Spiralia</taxon>
        <taxon>Gnathifera</taxon>
        <taxon>Rotifera</taxon>
        <taxon>Eurotatoria</taxon>
        <taxon>Bdelloidea</taxon>
        <taxon>Adinetida</taxon>
        <taxon>Adinetidae</taxon>
        <taxon>Adineta</taxon>
    </lineage>
</organism>
<evidence type="ECO:0000313" key="2">
    <source>
        <dbReference type="Proteomes" id="UP000663868"/>
    </source>
</evidence>
<reference evidence="1" key="1">
    <citation type="submission" date="2021-02" db="EMBL/GenBank/DDBJ databases">
        <authorList>
            <person name="Nowell W R."/>
        </authorList>
    </citation>
    <scope>NUCLEOTIDE SEQUENCE</scope>
</reference>
<dbReference type="EMBL" id="CAJOBB010030325">
    <property type="protein sequence ID" value="CAF4442972.1"/>
    <property type="molecule type" value="Genomic_DNA"/>
</dbReference>
<name>A0A820RQB7_9BILA</name>
<feature type="non-terminal residue" evidence="1">
    <location>
        <position position="1"/>
    </location>
</feature>
<dbReference type="AlphaFoldDB" id="A0A820RQB7"/>
<dbReference type="Proteomes" id="UP000663868">
    <property type="component" value="Unassembled WGS sequence"/>
</dbReference>
<accession>A0A820RQB7</accession>
<feature type="non-terminal residue" evidence="1">
    <location>
        <position position="86"/>
    </location>
</feature>
<proteinExistence type="predicted"/>
<gene>
    <name evidence="1" type="ORF">KXQ929_LOCUS53502</name>
</gene>
<sequence>FGTTAQQPIEEHGVHYDCGCVIDEKGELLQFSGKPSLLNVPGTYVAYFSTYGAMAWHLLLYENSVNNLHGPVLAKHAVGNAENGGL</sequence>
<comment type="caution">
    <text evidence="1">The sequence shown here is derived from an EMBL/GenBank/DDBJ whole genome shotgun (WGS) entry which is preliminary data.</text>
</comment>